<feature type="signal peptide" evidence="7">
    <location>
        <begin position="1"/>
        <end position="30"/>
    </location>
</feature>
<organism evidence="9 10">
    <name type="scientific">Plantactinospora sonchi</name>
    <dbReference type="NCBI Taxonomy" id="1544735"/>
    <lineage>
        <taxon>Bacteria</taxon>
        <taxon>Bacillati</taxon>
        <taxon>Actinomycetota</taxon>
        <taxon>Actinomycetes</taxon>
        <taxon>Micromonosporales</taxon>
        <taxon>Micromonosporaceae</taxon>
        <taxon>Plantactinospora</taxon>
    </lineage>
</organism>
<protein>
    <submittedName>
        <fullName evidence="9">Copper resistance CopC family protein</fullName>
    </submittedName>
</protein>
<evidence type="ECO:0000256" key="3">
    <source>
        <dbReference type="ARBA" id="ARBA00022729"/>
    </source>
</evidence>
<feature type="chain" id="PRO_5047416976" evidence="7">
    <location>
        <begin position="31"/>
        <end position="196"/>
    </location>
</feature>
<keyword evidence="6" id="KW-0812">Transmembrane</keyword>
<dbReference type="EMBL" id="JAZGQK010000021">
    <property type="protein sequence ID" value="MEE6261695.1"/>
    <property type="molecule type" value="Genomic_DNA"/>
</dbReference>
<dbReference type="InterPro" id="IPR014756">
    <property type="entry name" value="Ig_E-set"/>
</dbReference>
<dbReference type="InterPro" id="IPR014755">
    <property type="entry name" value="Cu-Rt/internalin_Ig-like"/>
</dbReference>
<dbReference type="Pfam" id="PF04234">
    <property type="entry name" value="CopC"/>
    <property type="match status" value="1"/>
</dbReference>
<evidence type="ECO:0000313" key="9">
    <source>
        <dbReference type="EMBL" id="MEE6261695.1"/>
    </source>
</evidence>
<sequence>MRRRAVTLAMLGVGAVLAVLSAAVPALAHARLTASDPKADSTVTRALTQVTLTFSELVRGNLSTVVITGPGGSRYSTGKPQVVDRQVRQPVASLPSGDYRVAYRMVSTDGHPIEGQFRFTLALPPGQEPRTAPPTPPPTTTAPTTTATDSTAAAVPAASSDSGSGTGQWWAAGVAGAGVIAVGVVVRLRRRRAGTR</sequence>
<dbReference type="PANTHER" id="PTHR34820">
    <property type="entry name" value="INNER MEMBRANE PROTEIN YEBZ"/>
    <property type="match status" value="1"/>
</dbReference>
<accession>A0ABU7RZ59</accession>
<comment type="caution">
    <text evidence="9">The sequence shown here is derived from an EMBL/GenBank/DDBJ whole genome shotgun (WGS) entry which is preliminary data.</text>
</comment>
<evidence type="ECO:0000313" key="10">
    <source>
        <dbReference type="Proteomes" id="UP001332243"/>
    </source>
</evidence>
<feature type="transmembrane region" description="Helical" evidence="6">
    <location>
        <begin position="169"/>
        <end position="188"/>
    </location>
</feature>
<feature type="compositionally biased region" description="Pro residues" evidence="5">
    <location>
        <begin position="131"/>
        <end position="140"/>
    </location>
</feature>
<comment type="subcellular location">
    <subcellularLocation>
        <location evidence="1">Cell envelope</location>
    </subcellularLocation>
</comment>
<dbReference type="PANTHER" id="PTHR34820:SF4">
    <property type="entry name" value="INNER MEMBRANE PROTEIN YEBZ"/>
    <property type="match status" value="1"/>
</dbReference>
<keyword evidence="4" id="KW-0186">Copper</keyword>
<evidence type="ECO:0000256" key="6">
    <source>
        <dbReference type="SAM" id="Phobius"/>
    </source>
</evidence>
<proteinExistence type="predicted"/>
<keyword evidence="6" id="KW-0472">Membrane</keyword>
<gene>
    <name evidence="9" type="ORF">V1633_24735</name>
</gene>
<evidence type="ECO:0000256" key="7">
    <source>
        <dbReference type="SAM" id="SignalP"/>
    </source>
</evidence>
<dbReference type="RefSeq" id="WP_331216770.1">
    <property type="nucleotide sequence ID" value="NZ_JAZGQK010000021.1"/>
</dbReference>
<evidence type="ECO:0000256" key="2">
    <source>
        <dbReference type="ARBA" id="ARBA00022723"/>
    </source>
</evidence>
<dbReference type="SUPFAM" id="SSF81296">
    <property type="entry name" value="E set domains"/>
    <property type="match status" value="1"/>
</dbReference>
<keyword evidence="3 7" id="KW-0732">Signal</keyword>
<name>A0ABU7RZ59_9ACTN</name>
<feature type="domain" description="CopC" evidence="8">
    <location>
        <begin position="29"/>
        <end position="121"/>
    </location>
</feature>
<feature type="compositionally biased region" description="Low complexity" evidence="5">
    <location>
        <begin position="141"/>
        <end position="158"/>
    </location>
</feature>
<evidence type="ECO:0000256" key="5">
    <source>
        <dbReference type="SAM" id="MobiDB-lite"/>
    </source>
</evidence>
<evidence type="ECO:0000256" key="4">
    <source>
        <dbReference type="ARBA" id="ARBA00023008"/>
    </source>
</evidence>
<evidence type="ECO:0000259" key="8">
    <source>
        <dbReference type="Pfam" id="PF04234"/>
    </source>
</evidence>
<dbReference type="InterPro" id="IPR007348">
    <property type="entry name" value="CopC_dom"/>
</dbReference>
<feature type="region of interest" description="Disordered" evidence="5">
    <location>
        <begin position="123"/>
        <end position="166"/>
    </location>
</feature>
<dbReference type="Proteomes" id="UP001332243">
    <property type="component" value="Unassembled WGS sequence"/>
</dbReference>
<keyword evidence="6" id="KW-1133">Transmembrane helix</keyword>
<reference evidence="9 10" key="1">
    <citation type="submission" date="2024-01" db="EMBL/GenBank/DDBJ databases">
        <title>Genome insights into Plantactinospora sonchi sp. nov.</title>
        <authorList>
            <person name="Wang L."/>
        </authorList>
    </citation>
    <scope>NUCLEOTIDE SEQUENCE [LARGE SCALE GENOMIC DNA]</scope>
    <source>
        <strain evidence="9 10">NEAU-QY2</strain>
    </source>
</reference>
<dbReference type="Gene3D" id="2.60.40.1220">
    <property type="match status" value="1"/>
</dbReference>
<keyword evidence="2" id="KW-0479">Metal-binding</keyword>
<dbReference type="InterPro" id="IPR032694">
    <property type="entry name" value="CopC/D"/>
</dbReference>
<evidence type="ECO:0000256" key="1">
    <source>
        <dbReference type="ARBA" id="ARBA00004196"/>
    </source>
</evidence>
<keyword evidence="10" id="KW-1185">Reference proteome</keyword>